<dbReference type="Pfam" id="PF23670">
    <property type="entry name" value="PIGBOS1"/>
    <property type="match status" value="1"/>
</dbReference>
<dbReference type="GeneTree" id="ENSGT00940000178971"/>
<proteinExistence type="predicted"/>
<evidence type="ECO:0000313" key="3">
    <source>
        <dbReference type="Ensembl" id="ENSDCDP00010057282.1"/>
    </source>
</evidence>
<feature type="transmembrane region" description="Helical" evidence="2">
    <location>
        <begin position="6"/>
        <end position="26"/>
    </location>
</feature>
<protein>
    <recommendedName>
        <fullName evidence="5">Protein PIGBOS1</fullName>
    </recommendedName>
</protein>
<reference evidence="3" key="3">
    <citation type="submission" date="2025-09" db="UniProtKB">
        <authorList>
            <consortium name="Ensembl"/>
        </authorList>
    </citation>
    <scope>IDENTIFICATION</scope>
</reference>
<keyword evidence="2" id="KW-1133">Transmembrane helix</keyword>
<evidence type="ECO:0000256" key="2">
    <source>
        <dbReference type="SAM" id="Phobius"/>
    </source>
</evidence>
<dbReference type="Proteomes" id="UP000694580">
    <property type="component" value="Chromosome 16"/>
</dbReference>
<accession>A0AAY4EI40</accession>
<feature type="region of interest" description="Disordered" evidence="1">
    <location>
        <begin position="34"/>
        <end position="58"/>
    </location>
</feature>
<evidence type="ECO:0008006" key="5">
    <source>
        <dbReference type="Google" id="ProtNLM"/>
    </source>
</evidence>
<keyword evidence="4" id="KW-1185">Reference proteome</keyword>
<reference evidence="3 4" key="1">
    <citation type="submission" date="2020-06" db="EMBL/GenBank/DDBJ databases">
        <authorList>
            <consortium name="Wellcome Sanger Institute Data Sharing"/>
        </authorList>
    </citation>
    <scope>NUCLEOTIDE SEQUENCE [LARGE SCALE GENOMIC DNA]</scope>
</reference>
<name>A0AAY4EI40_9TELE</name>
<reference evidence="3" key="2">
    <citation type="submission" date="2025-08" db="UniProtKB">
        <authorList>
            <consortium name="Ensembl"/>
        </authorList>
    </citation>
    <scope>IDENTIFICATION</scope>
</reference>
<dbReference type="AlphaFoldDB" id="A0AAY4EI40"/>
<dbReference type="InterPro" id="IPR057394">
    <property type="entry name" value="PIGBOS1"/>
</dbReference>
<sequence length="58" mass="6391">MLRRRIPFHQIAFATLLGVAGGIYVYRPMFEPPRPNPESVVRPEDANAAAPSGGDQQK</sequence>
<organism evidence="3 4">
    <name type="scientific">Denticeps clupeoides</name>
    <name type="common">denticle herring</name>
    <dbReference type="NCBI Taxonomy" id="299321"/>
    <lineage>
        <taxon>Eukaryota</taxon>
        <taxon>Metazoa</taxon>
        <taxon>Chordata</taxon>
        <taxon>Craniata</taxon>
        <taxon>Vertebrata</taxon>
        <taxon>Euteleostomi</taxon>
        <taxon>Actinopterygii</taxon>
        <taxon>Neopterygii</taxon>
        <taxon>Teleostei</taxon>
        <taxon>Clupei</taxon>
        <taxon>Clupeiformes</taxon>
        <taxon>Denticipitoidei</taxon>
        <taxon>Denticipitidae</taxon>
        <taxon>Denticeps</taxon>
    </lineage>
</organism>
<evidence type="ECO:0000256" key="1">
    <source>
        <dbReference type="SAM" id="MobiDB-lite"/>
    </source>
</evidence>
<keyword evidence="2" id="KW-0472">Membrane</keyword>
<keyword evidence="2" id="KW-0812">Transmembrane</keyword>
<dbReference type="Ensembl" id="ENSDCDT00010067962.1">
    <property type="protein sequence ID" value="ENSDCDP00010057282.1"/>
    <property type="gene ID" value="ENSDCDG00010032475.1"/>
</dbReference>
<evidence type="ECO:0000313" key="4">
    <source>
        <dbReference type="Proteomes" id="UP000694580"/>
    </source>
</evidence>